<evidence type="ECO:0000313" key="12">
    <source>
        <dbReference type="Proteomes" id="UP000821853"/>
    </source>
</evidence>
<proteinExistence type="inferred from homology"/>
<sequence>MLQWANTFCPRVNFILKADDDAYLDLPALVSFLEAKRTSRDNHTQLNGRFLLGKIIQGKVSDRERRSSNFTGASAFAPSNLPSYLSGAAYVVPRIVVRPMLDKAVDIPSLSFEDVFITGIVAAALKLKLIHSNCFDCCDELPDSCAYRGLLAATVSNPSSLRSVWKQVRGLESPHCLPGNDTTETC</sequence>
<dbReference type="AlphaFoldDB" id="A0A9J6FA61"/>
<comment type="subcellular location">
    <subcellularLocation>
        <location evidence="1 10">Golgi apparatus membrane</location>
        <topology evidence="1 10">Single-pass type II membrane protein</topology>
    </subcellularLocation>
</comment>
<dbReference type="VEuPathDB" id="VectorBase:HLOH_048063"/>
<dbReference type="OrthoDB" id="6513851at2759"/>
<evidence type="ECO:0000256" key="1">
    <source>
        <dbReference type="ARBA" id="ARBA00004323"/>
    </source>
</evidence>
<dbReference type="GO" id="GO:0000139">
    <property type="term" value="C:Golgi membrane"/>
    <property type="evidence" value="ECO:0007669"/>
    <property type="project" value="UniProtKB-SubCell"/>
</dbReference>
<dbReference type="GO" id="GO:0016758">
    <property type="term" value="F:hexosyltransferase activity"/>
    <property type="evidence" value="ECO:0007669"/>
    <property type="project" value="InterPro"/>
</dbReference>
<evidence type="ECO:0000256" key="5">
    <source>
        <dbReference type="ARBA" id="ARBA00022692"/>
    </source>
</evidence>
<dbReference type="Pfam" id="PF01762">
    <property type="entry name" value="Galactosyl_T"/>
    <property type="match status" value="1"/>
</dbReference>
<keyword evidence="9" id="KW-0472">Membrane</keyword>
<dbReference type="PANTHER" id="PTHR11214">
    <property type="entry name" value="BETA-1,3-N-ACETYLGLUCOSAMINYLTRANSFERASE"/>
    <property type="match status" value="1"/>
</dbReference>
<evidence type="ECO:0000256" key="4">
    <source>
        <dbReference type="ARBA" id="ARBA00022679"/>
    </source>
</evidence>
<evidence type="ECO:0000256" key="2">
    <source>
        <dbReference type="ARBA" id="ARBA00008661"/>
    </source>
</evidence>
<gene>
    <name evidence="11" type="ORF">HPB48_015713</name>
</gene>
<dbReference type="GO" id="GO:0006493">
    <property type="term" value="P:protein O-linked glycosylation"/>
    <property type="evidence" value="ECO:0007669"/>
    <property type="project" value="TreeGrafter"/>
</dbReference>
<keyword evidence="3 10" id="KW-0328">Glycosyltransferase</keyword>
<comment type="caution">
    <text evidence="11">The sequence shown here is derived from an EMBL/GenBank/DDBJ whole genome shotgun (WGS) entry which is preliminary data.</text>
</comment>
<name>A0A9J6FA61_HAELO</name>
<dbReference type="EC" id="2.4.1.-" evidence="10"/>
<accession>A0A9J6FA61</accession>
<dbReference type="InterPro" id="IPR002659">
    <property type="entry name" value="Glyco_trans_31"/>
</dbReference>
<keyword evidence="5" id="KW-0812">Transmembrane</keyword>
<organism evidence="11 12">
    <name type="scientific">Haemaphysalis longicornis</name>
    <name type="common">Bush tick</name>
    <dbReference type="NCBI Taxonomy" id="44386"/>
    <lineage>
        <taxon>Eukaryota</taxon>
        <taxon>Metazoa</taxon>
        <taxon>Ecdysozoa</taxon>
        <taxon>Arthropoda</taxon>
        <taxon>Chelicerata</taxon>
        <taxon>Arachnida</taxon>
        <taxon>Acari</taxon>
        <taxon>Parasitiformes</taxon>
        <taxon>Ixodida</taxon>
        <taxon>Ixodoidea</taxon>
        <taxon>Ixodidae</taxon>
        <taxon>Haemaphysalinae</taxon>
        <taxon>Haemaphysalis</taxon>
    </lineage>
</organism>
<reference evidence="11 12" key="1">
    <citation type="journal article" date="2020" name="Cell">
        <title>Large-Scale Comparative Analyses of Tick Genomes Elucidate Their Genetic Diversity and Vector Capacities.</title>
        <authorList>
            <consortium name="Tick Genome and Microbiome Consortium (TIGMIC)"/>
            <person name="Jia N."/>
            <person name="Wang J."/>
            <person name="Shi W."/>
            <person name="Du L."/>
            <person name="Sun Y."/>
            <person name="Zhan W."/>
            <person name="Jiang J.F."/>
            <person name="Wang Q."/>
            <person name="Zhang B."/>
            <person name="Ji P."/>
            <person name="Bell-Sakyi L."/>
            <person name="Cui X.M."/>
            <person name="Yuan T.T."/>
            <person name="Jiang B.G."/>
            <person name="Yang W.F."/>
            <person name="Lam T.T."/>
            <person name="Chang Q.C."/>
            <person name="Ding S.J."/>
            <person name="Wang X.J."/>
            <person name="Zhu J.G."/>
            <person name="Ruan X.D."/>
            <person name="Zhao L."/>
            <person name="Wei J.T."/>
            <person name="Ye R.Z."/>
            <person name="Que T.C."/>
            <person name="Du C.H."/>
            <person name="Zhou Y.H."/>
            <person name="Cheng J.X."/>
            <person name="Dai P.F."/>
            <person name="Guo W.B."/>
            <person name="Han X.H."/>
            <person name="Huang E.J."/>
            <person name="Li L.F."/>
            <person name="Wei W."/>
            <person name="Gao Y.C."/>
            <person name="Liu J.Z."/>
            <person name="Shao H.Z."/>
            <person name="Wang X."/>
            <person name="Wang C.C."/>
            <person name="Yang T.C."/>
            <person name="Huo Q.B."/>
            <person name="Li W."/>
            <person name="Chen H.Y."/>
            <person name="Chen S.E."/>
            <person name="Zhou L.G."/>
            <person name="Ni X.B."/>
            <person name="Tian J.H."/>
            <person name="Sheng Y."/>
            <person name="Liu T."/>
            <person name="Pan Y.S."/>
            <person name="Xia L.Y."/>
            <person name="Li J."/>
            <person name="Zhao F."/>
            <person name="Cao W.C."/>
        </authorList>
    </citation>
    <scope>NUCLEOTIDE SEQUENCE [LARGE SCALE GENOMIC DNA]</scope>
    <source>
        <strain evidence="11">HaeL-2018</strain>
    </source>
</reference>
<dbReference type="Proteomes" id="UP000821853">
    <property type="component" value="Chromosome 1"/>
</dbReference>
<dbReference type="EMBL" id="JABSTR010000001">
    <property type="protein sequence ID" value="KAH9359829.1"/>
    <property type="molecule type" value="Genomic_DNA"/>
</dbReference>
<keyword evidence="7" id="KW-1133">Transmembrane helix</keyword>
<evidence type="ECO:0000256" key="6">
    <source>
        <dbReference type="ARBA" id="ARBA00022968"/>
    </source>
</evidence>
<evidence type="ECO:0000256" key="10">
    <source>
        <dbReference type="RuleBase" id="RU363063"/>
    </source>
</evidence>
<keyword evidence="4" id="KW-0808">Transferase</keyword>
<keyword evidence="8 10" id="KW-0333">Golgi apparatus</keyword>
<comment type="similarity">
    <text evidence="2 10">Belongs to the glycosyltransferase 31 family.</text>
</comment>
<evidence type="ECO:0000256" key="3">
    <source>
        <dbReference type="ARBA" id="ARBA00022676"/>
    </source>
</evidence>
<dbReference type="OMA" id="HYASDIC"/>
<keyword evidence="12" id="KW-1185">Reference proteome</keyword>
<protein>
    <recommendedName>
        <fullName evidence="10">Hexosyltransferase</fullName>
        <ecNumber evidence="10">2.4.1.-</ecNumber>
    </recommendedName>
</protein>
<evidence type="ECO:0000256" key="9">
    <source>
        <dbReference type="ARBA" id="ARBA00023136"/>
    </source>
</evidence>
<evidence type="ECO:0000313" key="11">
    <source>
        <dbReference type="EMBL" id="KAH9359829.1"/>
    </source>
</evidence>
<keyword evidence="6" id="KW-0735">Signal-anchor</keyword>
<evidence type="ECO:0000256" key="8">
    <source>
        <dbReference type="ARBA" id="ARBA00023034"/>
    </source>
</evidence>
<dbReference type="Gene3D" id="3.90.550.50">
    <property type="match status" value="1"/>
</dbReference>
<evidence type="ECO:0000256" key="7">
    <source>
        <dbReference type="ARBA" id="ARBA00022989"/>
    </source>
</evidence>
<dbReference type="PANTHER" id="PTHR11214:SF378">
    <property type="entry name" value="BETA-1,3-GALACTOSYLTRANSFERASE 4"/>
    <property type="match status" value="1"/>
</dbReference>